<dbReference type="GO" id="GO:0005930">
    <property type="term" value="C:axoneme"/>
    <property type="evidence" value="ECO:0007669"/>
    <property type="project" value="TreeGrafter"/>
</dbReference>
<dbReference type="Pfam" id="PF12689">
    <property type="entry name" value="Acid_PPase"/>
    <property type="match status" value="1"/>
</dbReference>
<gene>
    <name evidence="9" type="ORF">C1SCF055_LOCUS36507</name>
</gene>
<dbReference type="Pfam" id="PF13870">
    <property type="entry name" value="CCDC113_CCDC96_CC"/>
    <property type="match status" value="1"/>
</dbReference>
<evidence type="ECO:0000256" key="5">
    <source>
        <dbReference type="ARBA" id="ARBA00044506"/>
    </source>
</evidence>
<keyword evidence="3 7" id="KW-0175">Coiled coil</keyword>
<dbReference type="InterPro" id="IPR010033">
    <property type="entry name" value="HAD_SF_ppase_IIIC"/>
</dbReference>
<protein>
    <recommendedName>
        <fullName evidence="6">Cilia- and flagella-associated protein 263</fullName>
    </recommendedName>
</protein>
<evidence type="ECO:0000259" key="8">
    <source>
        <dbReference type="Pfam" id="PF13870"/>
    </source>
</evidence>
<dbReference type="Gene3D" id="2.30.130.30">
    <property type="entry name" value="Hypothetical protein"/>
    <property type="match status" value="1"/>
</dbReference>
<dbReference type="NCBIfam" id="TIGR01681">
    <property type="entry name" value="HAD-SF-IIIC"/>
    <property type="match status" value="1"/>
</dbReference>
<sequence>MAVCHGSLGSLGSGSLRVWGPSHGGRGGHGSLKSNDSFAGCRLGVACVAVALRAQGQWTPPKRRSLKGTKLTKQLGKAPAVKGENGQAEHIDLPCFSMRDPYASLLLHGVKTVETRNWPMLKDVSGPCLLHIGHKTMDESVAGEFLWRNNLADPANLEGLLQPPMGFQRGQVLGLVDLATTCQYTKEQTRQQNVQKVVASEVVGQWATPIRKAWWLKSPLRAQGRPGVWTLRLPRSSVPDDALPLLGTWTSRREMQQPTAEDVQDLPDMMVFDLDGVCWRPEMYQTAGGPPYQRISEGVVLNSANEEIRLFPAVRRVWALLHSLRSQGVRVAVASSSRRHKALPLLETMETAPGITMKDVIDRRLFEMYYRRGEYKRPHLETLLAKSGVAPNKVLFVDDSAKNIQSVRPLGVCAVHLPEGLTEAAWSHSLEMYRAHQNTANELPAERAQTKLTSDQNLDILKALMEETDIRIAEVKRDAYEFRRDIVVGAENPRTGKTVAEKVLKYMEDKLTQKDMQINKLLMKNQAYKVAIKKAEAQLKSKAETGDDLQYIDFHQLQIENSQFVKRIEEANQELIELKRRAGRTVKILNNMKKKLSSLTAEAKFLEDEIKERKAMLAKTEHDIVKVVEEKEAARKEHKKLRAQSRQSPEMPQVVDYVSQKAEAYELEAQKRNWERKVELAETAAKRIRQAVKNGTQLPGR</sequence>
<dbReference type="EMBL" id="CAMXCT010005079">
    <property type="protein sequence ID" value="CAI4011329.1"/>
    <property type="molecule type" value="Genomic_DNA"/>
</dbReference>
<dbReference type="InterPro" id="IPR015947">
    <property type="entry name" value="PUA-like_sf"/>
</dbReference>
<dbReference type="InterPro" id="IPR023214">
    <property type="entry name" value="HAD_sf"/>
</dbReference>
<dbReference type="NCBIfam" id="TIGR01685">
    <property type="entry name" value="MDP-1"/>
    <property type="match status" value="1"/>
</dbReference>
<comment type="caution">
    <text evidence="9">The sequence shown here is derived from an EMBL/GenBank/DDBJ whole genome shotgun (WGS) entry which is preliminary data.</text>
</comment>
<keyword evidence="11" id="KW-1185">Reference proteome</keyword>
<reference evidence="9" key="1">
    <citation type="submission" date="2022-10" db="EMBL/GenBank/DDBJ databases">
        <authorList>
            <person name="Chen Y."/>
            <person name="Dougan E. K."/>
            <person name="Chan C."/>
            <person name="Rhodes N."/>
            <person name="Thang M."/>
        </authorList>
    </citation>
    <scope>NUCLEOTIDE SEQUENCE</scope>
</reference>
<evidence type="ECO:0000256" key="2">
    <source>
        <dbReference type="ARBA" id="ARBA00022794"/>
    </source>
</evidence>
<comment type="subcellular location">
    <subcellularLocation>
        <location evidence="1">Cell projection</location>
        <location evidence="1">Cilium</location>
    </subcellularLocation>
</comment>
<comment type="similarity">
    <text evidence="5">Belongs to the CFAP263 family.</text>
</comment>
<dbReference type="InterPro" id="IPR010036">
    <property type="entry name" value="MDP_1_eu_arc"/>
</dbReference>
<organism evidence="9">
    <name type="scientific">Cladocopium goreaui</name>
    <dbReference type="NCBI Taxonomy" id="2562237"/>
    <lineage>
        <taxon>Eukaryota</taxon>
        <taxon>Sar</taxon>
        <taxon>Alveolata</taxon>
        <taxon>Dinophyceae</taxon>
        <taxon>Suessiales</taxon>
        <taxon>Symbiodiniaceae</taxon>
        <taxon>Cladocopium</taxon>
    </lineage>
</organism>
<evidence type="ECO:0000256" key="3">
    <source>
        <dbReference type="ARBA" id="ARBA00023054"/>
    </source>
</evidence>
<dbReference type="GO" id="GO:0016791">
    <property type="term" value="F:phosphatase activity"/>
    <property type="evidence" value="ECO:0007669"/>
    <property type="project" value="InterPro"/>
</dbReference>
<evidence type="ECO:0000256" key="4">
    <source>
        <dbReference type="ARBA" id="ARBA00023273"/>
    </source>
</evidence>
<evidence type="ECO:0000313" key="9">
    <source>
        <dbReference type="EMBL" id="CAI4011329.1"/>
    </source>
</evidence>
<dbReference type="InterPro" id="IPR025254">
    <property type="entry name" value="CCDC113/CCDC96_CC"/>
</dbReference>
<name>A0A9P1DLX2_9DINO</name>
<evidence type="ECO:0000256" key="7">
    <source>
        <dbReference type="SAM" id="Coils"/>
    </source>
</evidence>
<evidence type="ECO:0000256" key="1">
    <source>
        <dbReference type="ARBA" id="ARBA00004138"/>
    </source>
</evidence>
<dbReference type="GO" id="GO:0036064">
    <property type="term" value="C:ciliary basal body"/>
    <property type="evidence" value="ECO:0007669"/>
    <property type="project" value="TreeGrafter"/>
</dbReference>
<feature type="domain" description="CCDC113/CCDC96 coiled-coil" evidence="8">
    <location>
        <begin position="512"/>
        <end position="684"/>
    </location>
</feature>
<keyword evidence="2" id="KW-0970">Cilium biogenesis/degradation</keyword>
<proteinExistence type="inferred from homology"/>
<dbReference type="PANTHER" id="PTHR15654">
    <property type="entry name" value="COILED-COIL DOMAIN-CONTAINING PROTEIN 113-RELATED"/>
    <property type="match status" value="1"/>
</dbReference>
<reference evidence="10" key="2">
    <citation type="submission" date="2024-04" db="EMBL/GenBank/DDBJ databases">
        <authorList>
            <person name="Chen Y."/>
            <person name="Shah S."/>
            <person name="Dougan E. K."/>
            <person name="Thang M."/>
            <person name="Chan C."/>
        </authorList>
    </citation>
    <scope>NUCLEOTIDE SEQUENCE [LARGE SCALE GENOMIC DNA]</scope>
</reference>
<accession>A0A9P1DLX2</accession>
<evidence type="ECO:0000256" key="6">
    <source>
        <dbReference type="ARBA" id="ARBA00044798"/>
    </source>
</evidence>
<dbReference type="SUPFAM" id="SSF56784">
    <property type="entry name" value="HAD-like"/>
    <property type="match status" value="1"/>
</dbReference>
<dbReference type="SUPFAM" id="SSF88697">
    <property type="entry name" value="PUA domain-like"/>
    <property type="match status" value="1"/>
</dbReference>
<dbReference type="EMBL" id="CAMXCT030005079">
    <property type="protein sequence ID" value="CAL4798641.1"/>
    <property type="molecule type" value="Genomic_DNA"/>
</dbReference>
<dbReference type="EMBL" id="CAMXCT020005079">
    <property type="protein sequence ID" value="CAL1164704.1"/>
    <property type="molecule type" value="Genomic_DNA"/>
</dbReference>
<dbReference type="OrthoDB" id="437653at2759"/>
<dbReference type="Proteomes" id="UP001152797">
    <property type="component" value="Unassembled WGS sequence"/>
</dbReference>
<dbReference type="InterPro" id="IPR051885">
    <property type="entry name" value="CC_CF"/>
</dbReference>
<evidence type="ECO:0000313" key="11">
    <source>
        <dbReference type="Proteomes" id="UP001152797"/>
    </source>
</evidence>
<evidence type="ECO:0000313" key="10">
    <source>
        <dbReference type="EMBL" id="CAL1164704.1"/>
    </source>
</evidence>
<dbReference type="AlphaFoldDB" id="A0A9P1DLX2"/>
<dbReference type="GO" id="GO:0060271">
    <property type="term" value="P:cilium assembly"/>
    <property type="evidence" value="ECO:0007669"/>
    <property type="project" value="TreeGrafter"/>
</dbReference>
<dbReference type="PANTHER" id="PTHR15654:SF2">
    <property type="entry name" value="COILED-COIL DOMAIN-CONTAINING PROTEIN 113"/>
    <property type="match status" value="1"/>
</dbReference>
<dbReference type="InterPro" id="IPR036412">
    <property type="entry name" value="HAD-like_sf"/>
</dbReference>
<keyword evidence="4" id="KW-0966">Cell projection</keyword>
<feature type="coiled-coil region" evidence="7">
    <location>
        <begin position="518"/>
        <end position="691"/>
    </location>
</feature>
<dbReference type="Gene3D" id="3.40.50.1000">
    <property type="entry name" value="HAD superfamily/HAD-like"/>
    <property type="match status" value="1"/>
</dbReference>